<dbReference type="RefSeq" id="WP_142534073.1">
    <property type="nucleotide sequence ID" value="NZ_FXTB01000008.1"/>
</dbReference>
<feature type="domain" description="DUF4340" evidence="1">
    <location>
        <begin position="165"/>
        <end position="257"/>
    </location>
</feature>
<dbReference type="EMBL" id="FXTB01000008">
    <property type="protein sequence ID" value="SMO80072.1"/>
    <property type="molecule type" value="Genomic_DNA"/>
</dbReference>
<dbReference type="InterPro" id="IPR025641">
    <property type="entry name" value="DUF4340"/>
</dbReference>
<sequence length="321" mass="35717">MFRKLNIKTLGLVFIGLLSLTILIKVIDNTKGVNTLKAVLFDVDEQRITSVIVKPRMFQGQHIESKKQDDGWKILANGKSYNGDANFIEGLIAQVNGLKPLRLAAQGKDSWEKFELTDSLSTVVKLMGSTGELAQLYIGKFSYQQARQNPMMQQNPYMQQRGTMTTYVRSGDDEEVYAVEGFLASSANRDVNAFRDKTILTTSKTGIHKIAFAYPADSSFTMIKNEGVWMVDGMALDSAAVDAYLSDITTLSGSTFSEDAPTSHSHQVKIHLEHGASIEVKAKLEDEQTYISSSQNLGSVFMENLDENFEKLFISKNKLIK</sequence>
<evidence type="ECO:0000259" key="1">
    <source>
        <dbReference type="Pfam" id="PF14238"/>
    </source>
</evidence>
<dbReference type="Proteomes" id="UP000319040">
    <property type="component" value="Unassembled WGS sequence"/>
</dbReference>
<dbReference type="OrthoDB" id="1113743at2"/>
<dbReference type="Pfam" id="PF14238">
    <property type="entry name" value="DUF4340"/>
    <property type="match status" value="1"/>
</dbReference>
<proteinExistence type="predicted"/>
<gene>
    <name evidence="2" type="ORF">SAMN06265379_10814</name>
</gene>
<organism evidence="2 3">
    <name type="scientific">Saccharicrinis carchari</name>
    <dbReference type="NCBI Taxonomy" id="1168039"/>
    <lineage>
        <taxon>Bacteria</taxon>
        <taxon>Pseudomonadati</taxon>
        <taxon>Bacteroidota</taxon>
        <taxon>Bacteroidia</taxon>
        <taxon>Marinilabiliales</taxon>
        <taxon>Marinilabiliaceae</taxon>
        <taxon>Saccharicrinis</taxon>
    </lineage>
</organism>
<name>A0A521E8H0_SACCC</name>
<reference evidence="2 3" key="1">
    <citation type="submission" date="2017-05" db="EMBL/GenBank/DDBJ databases">
        <authorList>
            <person name="Varghese N."/>
            <person name="Submissions S."/>
        </authorList>
    </citation>
    <scope>NUCLEOTIDE SEQUENCE [LARGE SCALE GENOMIC DNA]</scope>
    <source>
        <strain evidence="2 3">DSM 27040</strain>
    </source>
</reference>
<accession>A0A521E8H0</accession>
<keyword evidence="3" id="KW-1185">Reference proteome</keyword>
<protein>
    <recommendedName>
        <fullName evidence="1">DUF4340 domain-containing protein</fullName>
    </recommendedName>
</protein>
<dbReference type="AlphaFoldDB" id="A0A521E8H0"/>
<evidence type="ECO:0000313" key="2">
    <source>
        <dbReference type="EMBL" id="SMO80072.1"/>
    </source>
</evidence>
<evidence type="ECO:0000313" key="3">
    <source>
        <dbReference type="Proteomes" id="UP000319040"/>
    </source>
</evidence>